<dbReference type="Proteomes" id="UP000541444">
    <property type="component" value="Unassembled WGS sequence"/>
</dbReference>
<keyword evidence="1" id="KW-0812">Transmembrane</keyword>
<reference evidence="2 3" key="1">
    <citation type="journal article" date="2020" name="IScience">
        <title>Genome Sequencing of the Endangered Kingdonia uniflora (Circaeasteraceae, Ranunculales) Reveals Potential Mechanisms of Evolutionary Specialization.</title>
        <authorList>
            <person name="Sun Y."/>
            <person name="Deng T."/>
            <person name="Zhang A."/>
            <person name="Moore M.J."/>
            <person name="Landis J.B."/>
            <person name="Lin N."/>
            <person name="Zhang H."/>
            <person name="Zhang X."/>
            <person name="Huang J."/>
            <person name="Zhang X."/>
            <person name="Sun H."/>
            <person name="Wang H."/>
        </authorList>
    </citation>
    <scope>NUCLEOTIDE SEQUENCE [LARGE SCALE GENOMIC DNA]</scope>
    <source>
        <strain evidence="2">TB1705</strain>
        <tissue evidence="2">Leaf</tissue>
    </source>
</reference>
<dbReference type="AlphaFoldDB" id="A0A7J7KVC6"/>
<keyword evidence="1" id="KW-0472">Membrane</keyword>
<accession>A0A7J7KVC6</accession>
<evidence type="ECO:0000256" key="1">
    <source>
        <dbReference type="SAM" id="Phobius"/>
    </source>
</evidence>
<keyword evidence="3" id="KW-1185">Reference proteome</keyword>
<name>A0A7J7KVC6_9MAGN</name>
<feature type="transmembrane region" description="Helical" evidence="1">
    <location>
        <begin position="41"/>
        <end position="60"/>
    </location>
</feature>
<feature type="transmembrane region" description="Helical" evidence="1">
    <location>
        <begin position="80"/>
        <end position="99"/>
    </location>
</feature>
<evidence type="ECO:0000313" key="2">
    <source>
        <dbReference type="EMBL" id="KAF6134310.1"/>
    </source>
</evidence>
<keyword evidence="1" id="KW-1133">Transmembrane helix</keyword>
<proteinExistence type="predicted"/>
<comment type="caution">
    <text evidence="2">The sequence shown here is derived from an EMBL/GenBank/DDBJ whole genome shotgun (WGS) entry which is preliminary data.</text>
</comment>
<gene>
    <name evidence="2" type="ORF">GIB67_000388</name>
</gene>
<protein>
    <submittedName>
        <fullName evidence="2">Uncharacterized protein</fullName>
    </submittedName>
</protein>
<organism evidence="2 3">
    <name type="scientific">Kingdonia uniflora</name>
    <dbReference type="NCBI Taxonomy" id="39325"/>
    <lineage>
        <taxon>Eukaryota</taxon>
        <taxon>Viridiplantae</taxon>
        <taxon>Streptophyta</taxon>
        <taxon>Embryophyta</taxon>
        <taxon>Tracheophyta</taxon>
        <taxon>Spermatophyta</taxon>
        <taxon>Magnoliopsida</taxon>
        <taxon>Ranunculales</taxon>
        <taxon>Circaeasteraceae</taxon>
        <taxon>Kingdonia</taxon>
    </lineage>
</organism>
<feature type="non-terminal residue" evidence="2">
    <location>
        <position position="1"/>
    </location>
</feature>
<sequence length="135" mass="15020">NRLPGGSPHYTGAQVWGRISEEKQIIFQQRITDAMRSIDPYAAVLGVRMSLITFAFSYTVHGEQGSDRAEFLKRLQESVLPIEVMCSVLCVVAIVLFVWNPVNGGGAGHGAAEIVWRKKIDFLEQLSDVLVEVCW</sequence>
<evidence type="ECO:0000313" key="3">
    <source>
        <dbReference type="Proteomes" id="UP000541444"/>
    </source>
</evidence>
<dbReference type="EMBL" id="JACGCM010002868">
    <property type="protein sequence ID" value="KAF6134310.1"/>
    <property type="molecule type" value="Genomic_DNA"/>
</dbReference>